<dbReference type="Pfam" id="PF10184">
    <property type="entry name" value="DUF2358"/>
    <property type="match status" value="1"/>
</dbReference>
<proteinExistence type="predicted"/>
<feature type="compositionally biased region" description="Polar residues" evidence="1">
    <location>
        <begin position="76"/>
        <end position="89"/>
    </location>
</feature>
<reference evidence="3" key="1">
    <citation type="submission" date="2025-08" db="UniProtKB">
        <authorList>
            <consortium name="RefSeq"/>
        </authorList>
    </citation>
    <scope>IDENTIFICATION</scope>
    <source>
        <strain evidence="3">USDA-PBARC FA_bdor</strain>
        <tissue evidence="3">Whole organism</tissue>
    </source>
</reference>
<feature type="region of interest" description="Disordered" evidence="1">
    <location>
        <begin position="76"/>
        <end position="108"/>
    </location>
</feature>
<evidence type="ECO:0000313" key="2">
    <source>
        <dbReference type="Proteomes" id="UP000694866"/>
    </source>
</evidence>
<sequence>MSQCVRSVSSRVITYVNSRKQLMQINRRLPKHMKRSALLQKYDTFSVSQPKVDETIAYLTNRFIVHGNPLRLYSTTSSPKESVVTQNYDKTSDDRKNDEKTKGPSQQQLQTINEALERDLPKIFVSSIDYRIYHRDLEFINNLKGTSSKGINNYIKQILYLRTSAHVMYAYVKFDILKITMHPDEGTVKVRWRIRGLSGLKVFAMFWKLKILKISESMRALESWHDGLSTFYVGSDGLVFKHVADKMMPDDEKIPAKAKPDIAAKLAA</sequence>
<name>A0A9R1T7Y2_9HYME</name>
<feature type="compositionally biased region" description="Basic and acidic residues" evidence="1">
    <location>
        <begin position="90"/>
        <end position="102"/>
    </location>
</feature>
<dbReference type="AlphaFoldDB" id="A0A9R1T7Y2"/>
<dbReference type="GeneID" id="105267295"/>
<dbReference type="RefSeq" id="XP_011304356.1">
    <property type="nucleotide sequence ID" value="XM_011306054.1"/>
</dbReference>
<evidence type="ECO:0000313" key="3">
    <source>
        <dbReference type="RefSeq" id="XP_011304356.1"/>
    </source>
</evidence>
<accession>A0A9R1T7Y2</accession>
<evidence type="ECO:0000256" key="1">
    <source>
        <dbReference type="SAM" id="MobiDB-lite"/>
    </source>
</evidence>
<organism evidence="2 3">
    <name type="scientific">Fopius arisanus</name>
    <dbReference type="NCBI Taxonomy" id="64838"/>
    <lineage>
        <taxon>Eukaryota</taxon>
        <taxon>Metazoa</taxon>
        <taxon>Ecdysozoa</taxon>
        <taxon>Arthropoda</taxon>
        <taxon>Hexapoda</taxon>
        <taxon>Insecta</taxon>
        <taxon>Pterygota</taxon>
        <taxon>Neoptera</taxon>
        <taxon>Endopterygota</taxon>
        <taxon>Hymenoptera</taxon>
        <taxon>Apocrita</taxon>
        <taxon>Ichneumonoidea</taxon>
        <taxon>Braconidae</taxon>
        <taxon>Opiinae</taxon>
        <taxon>Fopius</taxon>
    </lineage>
</organism>
<dbReference type="Proteomes" id="UP000694866">
    <property type="component" value="Unplaced"/>
</dbReference>
<keyword evidence="2" id="KW-1185">Reference proteome</keyword>
<dbReference type="KEGG" id="fas:105267295"/>
<dbReference type="PANTHER" id="PTHR31094:SF2">
    <property type="entry name" value="RIKEN CDNA 2310061I04 GENE"/>
    <property type="match status" value="1"/>
</dbReference>
<protein>
    <submittedName>
        <fullName evidence="3">Uncharacterized protein C6orf136 homolog</fullName>
    </submittedName>
</protein>
<gene>
    <name evidence="3" type="primary">LOC105267295</name>
</gene>
<dbReference type="PANTHER" id="PTHR31094">
    <property type="entry name" value="RIKEN CDNA 2310061I04 GENE"/>
    <property type="match status" value="1"/>
</dbReference>
<dbReference type="InterPro" id="IPR018790">
    <property type="entry name" value="DUF2358"/>
</dbReference>
<dbReference type="OrthoDB" id="44820at2759"/>